<dbReference type="GO" id="GO:0016853">
    <property type="term" value="F:isomerase activity"/>
    <property type="evidence" value="ECO:0007669"/>
    <property type="project" value="UniProtKB-KW"/>
</dbReference>
<dbReference type="Proteomes" id="UP001519290">
    <property type="component" value="Unassembled WGS sequence"/>
</dbReference>
<dbReference type="SUPFAM" id="SSF51658">
    <property type="entry name" value="Xylose isomerase-like"/>
    <property type="match status" value="1"/>
</dbReference>
<gene>
    <name evidence="3" type="ORF">JOF43_002736</name>
</gene>
<dbReference type="PANTHER" id="PTHR12110">
    <property type="entry name" value="HYDROXYPYRUVATE ISOMERASE"/>
    <property type="match status" value="1"/>
</dbReference>
<name>A0ABS4X4Y9_9MICO</name>
<dbReference type="Pfam" id="PF01261">
    <property type="entry name" value="AP_endonuc_2"/>
    <property type="match status" value="1"/>
</dbReference>
<evidence type="ECO:0000313" key="3">
    <source>
        <dbReference type="EMBL" id="MBP2382779.1"/>
    </source>
</evidence>
<dbReference type="EMBL" id="JAGIOD010000001">
    <property type="protein sequence ID" value="MBP2382779.1"/>
    <property type="molecule type" value="Genomic_DNA"/>
</dbReference>
<dbReference type="InterPro" id="IPR036237">
    <property type="entry name" value="Xyl_isomerase-like_sf"/>
</dbReference>
<protein>
    <submittedName>
        <fullName evidence="3">Sugar phosphate isomerase/epimerase</fullName>
    </submittedName>
</protein>
<sequence length="249" mass="26944">MQISVQLYSVRDAFAADPEATLRRLAEMGFTAVEPFALRENATSLRPLLAVHGLAAPSAHASLLGAEDPAGLLATAAGLGVRTVIEPYWDREQWAREDDIRATADRLNALAPLAAENGVRIGYHNHDAETRPVFEGRCGLEVLVDHLDPRVVLELDTFWSAVGGTDPAALLNALGQRVQLVHLKDGPLTGDVRDQLPLGEGEMDVPGILASAPWLETGVIEFDDHSGDIFTALSRSLAQLTRYLQEERA</sequence>
<keyword evidence="1" id="KW-0119">Carbohydrate metabolism</keyword>
<dbReference type="InterPro" id="IPR013022">
    <property type="entry name" value="Xyl_isomerase-like_TIM-brl"/>
</dbReference>
<organism evidence="3 4">
    <name type="scientific">Brachybacterium sacelli</name>
    <dbReference type="NCBI Taxonomy" id="173364"/>
    <lineage>
        <taxon>Bacteria</taxon>
        <taxon>Bacillati</taxon>
        <taxon>Actinomycetota</taxon>
        <taxon>Actinomycetes</taxon>
        <taxon>Micrococcales</taxon>
        <taxon>Dermabacteraceae</taxon>
        <taxon>Brachybacterium</taxon>
    </lineage>
</organism>
<dbReference type="InterPro" id="IPR050312">
    <property type="entry name" value="IolE/XylAMocC-like"/>
</dbReference>
<proteinExistence type="predicted"/>
<dbReference type="PANTHER" id="PTHR12110:SF41">
    <property type="entry name" value="INOSOSE DEHYDRATASE"/>
    <property type="match status" value="1"/>
</dbReference>
<comment type="caution">
    <text evidence="3">The sequence shown here is derived from an EMBL/GenBank/DDBJ whole genome shotgun (WGS) entry which is preliminary data.</text>
</comment>
<reference evidence="3 4" key="1">
    <citation type="submission" date="2021-03" db="EMBL/GenBank/DDBJ databases">
        <title>Sequencing the genomes of 1000 actinobacteria strains.</title>
        <authorList>
            <person name="Klenk H.-P."/>
        </authorList>
    </citation>
    <scope>NUCLEOTIDE SEQUENCE [LARGE SCALE GENOMIC DNA]</scope>
    <source>
        <strain evidence="3 4">DSM 14566</strain>
    </source>
</reference>
<evidence type="ECO:0000259" key="2">
    <source>
        <dbReference type="Pfam" id="PF01261"/>
    </source>
</evidence>
<dbReference type="RefSeq" id="WP_342592181.1">
    <property type="nucleotide sequence ID" value="NZ_BAAAJW010000025.1"/>
</dbReference>
<evidence type="ECO:0000313" key="4">
    <source>
        <dbReference type="Proteomes" id="UP001519290"/>
    </source>
</evidence>
<dbReference type="Gene3D" id="3.20.20.150">
    <property type="entry name" value="Divalent-metal-dependent TIM barrel enzymes"/>
    <property type="match status" value="1"/>
</dbReference>
<feature type="domain" description="Xylose isomerase-like TIM barrel" evidence="2">
    <location>
        <begin position="22"/>
        <end position="209"/>
    </location>
</feature>
<evidence type="ECO:0000256" key="1">
    <source>
        <dbReference type="ARBA" id="ARBA00023277"/>
    </source>
</evidence>
<keyword evidence="3" id="KW-0413">Isomerase</keyword>
<keyword evidence="4" id="KW-1185">Reference proteome</keyword>
<accession>A0ABS4X4Y9</accession>